<dbReference type="GO" id="GO:0005856">
    <property type="term" value="C:cytoskeleton"/>
    <property type="evidence" value="ECO:0007669"/>
    <property type="project" value="UniProtKB-SubCell"/>
</dbReference>
<dbReference type="Proteomes" id="UP001652628">
    <property type="component" value="Chromosome X"/>
</dbReference>
<evidence type="ECO:0000256" key="5">
    <source>
        <dbReference type="SAM" id="MobiDB-lite"/>
    </source>
</evidence>
<dbReference type="RefSeq" id="XP_016938757.2">
    <property type="nucleotide sequence ID" value="XM_017083268.4"/>
</dbReference>
<evidence type="ECO:0000256" key="1">
    <source>
        <dbReference type="ARBA" id="ARBA00004245"/>
    </source>
</evidence>
<evidence type="ECO:0000313" key="7">
    <source>
        <dbReference type="Proteomes" id="UP001652628"/>
    </source>
</evidence>
<feature type="compositionally biased region" description="Basic and acidic residues" evidence="5">
    <location>
        <begin position="71"/>
        <end position="93"/>
    </location>
</feature>
<keyword evidence="7" id="KW-1185">Reference proteome</keyword>
<feature type="compositionally biased region" description="Basic and acidic residues" evidence="5">
    <location>
        <begin position="332"/>
        <end position="343"/>
    </location>
</feature>
<feature type="domain" description="TPX2 C-terminal" evidence="6">
    <location>
        <begin position="328"/>
        <end position="384"/>
    </location>
</feature>
<dbReference type="Pfam" id="PF06886">
    <property type="entry name" value="TPX2"/>
    <property type="match status" value="1"/>
</dbReference>
<protein>
    <submittedName>
        <fullName evidence="8">DNA ligase 1 isoform X1</fullName>
    </submittedName>
</protein>
<dbReference type="GeneID" id="108016584"/>
<evidence type="ECO:0000313" key="8">
    <source>
        <dbReference type="RefSeq" id="XP_016938757.2"/>
    </source>
</evidence>
<keyword evidence="8" id="KW-0436">Ligase</keyword>
<reference evidence="8" key="1">
    <citation type="submission" date="2025-08" db="UniProtKB">
        <authorList>
            <consortium name="RefSeq"/>
        </authorList>
    </citation>
    <scope>IDENTIFICATION</scope>
</reference>
<sequence length="386" mass="44914">MEPMNSTFDKQEFDWDAINVGDYQLDHSQNFFAAANKENHRRLSNVNVNYLLSCPTPQKICREQFASVSEEPQKNPKPEPQEPKTEITVDHGQEQQSNDLPSCPSEPKEELKTEAQEPSTEIPVDHPQEQQSDNTQEQSEVVPINPKAEAGSPKVPKAEQKPEVPIDQAQEQQSDHKKIIPLNWGEDEEEEEQEHMTEADQHLVYQGARPPGVGANLRLQWSPKSKHEHHEEPGSSAAPKAYQFKDVYESKRLAAMRRRSEEDRKARQFHSRPMPNFRAMHKRMDELVVVHRITVPLTPEVVKPWQRRVPEGVDQERQRPASTRSKPFNLRSEQRVRDRREFDAAVQVGQEQKKKEQDEQRKRCEQEEIKEIRKMTVFKARPNPFK</sequence>
<gene>
    <name evidence="8" type="primary">mei-38</name>
</gene>
<feature type="compositionally biased region" description="Basic and acidic residues" evidence="5">
    <location>
        <begin position="106"/>
        <end position="115"/>
    </location>
</feature>
<accession>A0AB39ZM12</accession>
<feature type="region of interest" description="Disordered" evidence="5">
    <location>
        <begin position="66"/>
        <end position="277"/>
    </location>
</feature>
<feature type="compositionally biased region" description="Polar residues" evidence="5">
    <location>
        <begin position="129"/>
        <end position="139"/>
    </location>
</feature>
<comment type="subcellular location">
    <subcellularLocation>
        <location evidence="1">Cytoplasm</location>
        <location evidence="1">Cytoskeleton</location>
    </subcellularLocation>
</comment>
<keyword evidence="3" id="KW-0963">Cytoplasm</keyword>
<dbReference type="AlphaFoldDB" id="A0AB39ZM12"/>
<dbReference type="GO" id="GO:0016874">
    <property type="term" value="F:ligase activity"/>
    <property type="evidence" value="ECO:0007669"/>
    <property type="project" value="UniProtKB-KW"/>
</dbReference>
<keyword evidence="4" id="KW-0206">Cytoskeleton</keyword>
<dbReference type="CTD" id="31104"/>
<evidence type="ECO:0000259" key="6">
    <source>
        <dbReference type="Pfam" id="PF06886"/>
    </source>
</evidence>
<name>A0AB39ZM12_DROSZ</name>
<feature type="compositionally biased region" description="Basic and acidic residues" evidence="5">
    <location>
        <begin position="308"/>
        <end position="319"/>
    </location>
</feature>
<evidence type="ECO:0000256" key="4">
    <source>
        <dbReference type="ARBA" id="ARBA00023212"/>
    </source>
</evidence>
<dbReference type="InterPro" id="IPR027329">
    <property type="entry name" value="TPX2_C"/>
</dbReference>
<comment type="similarity">
    <text evidence="2">Belongs to the TPX2 family.</text>
</comment>
<feature type="compositionally biased region" description="Basic and acidic residues" evidence="5">
    <location>
        <begin position="351"/>
        <end position="365"/>
    </location>
</feature>
<evidence type="ECO:0000256" key="2">
    <source>
        <dbReference type="ARBA" id="ARBA00005885"/>
    </source>
</evidence>
<feature type="compositionally biased region" description="Basic and acidic residues" evidence="5">
    <location>
        <begin position="246"/>
        <end position="266"/>
    </location>
</feature>
<evidence type="ECO:0000256" key="3">
    <source>
        <dbReference type="ARBA" id="ARBA00022490"/>
    </source>
</evidence>
<proteinExistence type="inferred from homology"/>
<feature type="region of interest" description="Disordered" evidence="5">
    <location>
        <begin position="302"/>
        <end position="365"/>
    </location>
</feature>
<organism evidence="7 8">
    <name type="scientific">Drosophila suzukii</name>
    <name type="common">Spotted-wing drosophila fruit fly</name>
    <dbReference type="NCBI Taxonomy" id="28584"/>
    <lineage>
        <taxon>Eukaryota</taxon>
        <taxon>Metazoa</taxon>
        <taxon>Ecdysozoa</taxon>
        <taxon>Arthropoda</taxon>
        <taxon>Hexapoda</taxon>
        <taxon>Insecta</taxon>
        <taxon>Pterygota</taxon>
        <taxon>Neoptera</taxon>
        <taxon>Endopterygota</taxon>
        <taxon>Diptera</taxon>
        <taxon>Brachycera</taxon>
        <taxon>Muscomorpha</taxon>
        <taxon>Ephydroidea</taxon>
        <taxon>Drosophilidae</taxon>
        <taxon>Drosophila</taxon>
        <taxon>Sophophora</taxon>
    </lineage>
</organism>